<dbReference type="Proteomes" id="UP001597469">
    <property type="component" value="Unassembled WGS sequence"/>
</dbReference>
<keyword evidence="4" id="KW-0472">Membrane</keyword>
<organism evidence="9 10">
    <name type="scientific">Spirosoma soli</name>
    <dbReference type="NCBI Taxonomy" id="1770529"/>
    <lineage>
        <taxon>Bacteria</taxon>
        <taxon>Pseudomonadati</taxon>
        <taxon>Bacteroidota</taxon>
        <taxon>Cytophagia</taxon>
        <taxon>Cytophagales</taxon>
        <taxon>Cytophagaceae</taxon>
        <taxon>Spirosoma</taxon>
    </lineage>
</organism>
<evidence type="ECO:0000256" key="3">
    <source>
        <dbReference type="ARBA" id="ARBA00022729"/>
    </source>
</evidence>
<protein>
    <submittedName>
        <fullName evidence="9">RagB/SusD family nutrient uptake outer membrane protein</fullName>
    </submittedName>
</protein>
<dbReference type="InterPro" id="IPR012944">
    <property type="entry name" value="SusD_RagB_dom"/>
</dbReference>
<evidence type="ECO:0000259" key="7">
    <source>
        <dbReference type="Pfam" id="PF07980"/>
    </source>
</evidence>
<comment type="caution">
    <text evidence="9">The sequence shown here is derived from an EMBL/GenBank/DDBJ whole genome shotgun (WGS) entry which is preliminary data.</text>
</comment>
<gene>
    <name evidence="9" type="ORF">ACFSUS_01825</name>
</gene>
<dbReference type="SUPFAM" id="SSF48452">
    <property type="entry name" value="TPR-like"/>
    <property type="match status" value="1"/>
</dbReference>
<dbReference type="RefSeq" id="WP_381518255.1">
    <property type="nucleotide sequence ID" value="NZ_JBHULN010000001.1"/>
</dbReference>
<keyword evidence="5" id="KW-0998">Cell outer membrane</keyword>
<comment type="similarity">
    <text evidence="2">Belongs to the SusD family.</text>
</comment>
<dbReference type="EMBL" id="JBHULN010000001">
    <property type="protein sequence ID" value="MFD2569352.1"/>
    <property type="molecule type" value="Genomic_DNA"/>
</dbReference>
<feature type="domain" description="RagB/SusD" evidence="7">
    <location>
        <begin position="309"/>
        <end position="619"/>
    </location>
</feature>
<name>A0ABW5LX40_9BACT</name>
<keyword evidence="10" id="KW-1185">Reference proteome</keyword>
<reference evidence="10" key="1">
    <citation type="journal article" date="2019" name="Int. J. Syst. Evol. Microbiol.">
        <title>The Global Catalogue of Microorganisms (GCM) 10K type strain sequencing project: providing services to taxonomists for standard genome sequencing and annotation.</title>
        <authorList>
            <consortium name="The Broad Institute Genomics Platform"/>
            <consortium name="The Broad Institute Genome Sequencing Center for Infectious Disease"/>
            <person name="Wu L."/>
            <person name="Ma J."/>
        </authorList>
    </citation>
    <scope>NUCLEOTIDE SEQUENCE [LARGE SCALE GENOMIC DNA]</scope>
    <source>
        <strain evidence="10">KCTC 42805</strain>
    </source>
</reference>
<accession>A0ABW5LX40</accession>
<sequence>MLRNIKTISLALLMASVAVTGCNDDFVNTQPLDQVPATTAWADAGLAEAFVTEIYNGLGQGGFNEQQLASLTDETLFTHPGRGITTITESRSNSADAGWINETINWNNMYLRIRACNLALENLATPKFANTNKIAERLTGEIKFLRAYFYHQLVRYYGGVPLVDKTYGLGAADYSTPRNTMEECINFIVKDCDEAAALLKGQSMAKGRANETAALALKARILTYAASDLYDVATAKQKSTAHAAFAKPELLGYVSGNRAERWEKAKAAAKAVLDMTSYGSQLNLAAPATKDEGTANYMNIALSRNGGEKDVIFARSFINGKQEPGGQQGLFNGPNGYHNWAGNTPVSLLVDDYEMMDGSKFSWSDPAKAAAPYVNRDPRFYGSILYDGAPWKPRTADVASKDPVNQIQTGQYEITDGSGKKTIAGLDTRKSSVEDWNGSYTGYYMRKFIDPNPAIVDQNTYQQIPWPFFRYTEALFNYAEACIELGQDAEARTWLNKVRFRAGMPAITESGDALRQRYRNERRVEMVFEEQRYHDARRWMIAPTTLGRKANGINVVGTLKPGKSVTLYKYDPASYDYKYNVFEIDPGKENRTWLDKMYFLPIARDEMNRNNKLVQNPGYE</sequence>
<dbReference type="Pfam" id="PF07980">
    <property type="entry name" value="SusD_RagB"/>
    <property type="match status" value="1"/>
</dbReference>
<dbReference type="InterPro" id="IPR033985">
    <property type="entry name" value="SusD-like_N"/>
</dbReference>
<evidence type="ECO:0000313" key="10">
    <source>
        <dbReference type="Proteomes" id="UP001597469"/>
    </source>
</evidence>
<dbReference type="PROSITE" id="PS51257">
    <property type="entry name" value="PROKAR_LIPOPROTEIN"/>
    <property type="match status" value="1"/>
</dbReference>
<dbReference type="Gene3D" id="1.25.40.390">
    <property type="match status" value="1"/>
</dbReference>
<evidence type="ECO:0000256" key="5">
    <source>
        <dbReference type="ARBA" id="ARBA00023237"/>
    </source>
</evidence>
<comment type="subcellular location">
    <subcellularLocation>
        <location evidence="1">Cell outer membrane</location>
    </subcellularLocation>
</comment>
<dbReference type="Pfam" id="PF14322">
    <property type="entry name" value="SusD-like_3"/>
    <property type="match status" value="1"/>
</dbReference>
<evidence type="ECO:0000256" key="6">
    <source>
        <dbReference type="SAM" id="SignalP"/>
    </source>
</evidence>
<keyword evidence="3 6" id="KW-0732">Signal</keyword>
<evidence type="ECO:0000259" key="8">
    <source>
        <dbReference type="Pfam" id="PF14322"/>
    </source>
</evidence>
<evidence type="ECO:0000256" key="4">
    <source>
        <dbReference type="ARBA" id="ARBA00023136"/>
    </source>
</evidence>
<feature type="signal peptide" evidence="6">
    <location>
        <begin position="1"/>
        <end position="21"/>
    </location>
</feature>
<evidence type="ECO:0000256" key="2">
    <source>
        <dbReference type="ARBA" id="ARBA00006275"/>
    </source>
</evidence>
<feature type="chain" id="PRO_5045615883" evidence="6">
    <location>
        <begin position="22"/>
        <end position="620"/>
    </location>
</feature>
<evidence type="ECO:0000313" key="9">
    <source>
        <dbReference type="EMBL" id="MFD2569352.1"/>
    </source>
</evidence>
<proteinExistence type="inferred from homology"/>
<feature type="domain" description="SusD-like N-terminal" evidence="8">
    <location>
        <begin position="47"/>
        <end position="221"/>
    </location>
</feature>
<evidence type="ECO:0000256" key="1">
    <source>
        <dbReference type="ARBA" id="ARBA00004442"/>
    </source>
</evidence>
<dbReference type="InterPro" id="IPR011990">
    <property type="entry name" value="TPR-like_helical_dom_sf"/>
</dbReference>